<evidence type="ECO:0008006" key="4">
    <source>
        <dbReference type="Google" id="ProtNLM"/>
    </source>
</evidence>
<dbReference type="Proteomes" id="UP000078492">
    <property type="component" value="Unassembled WGS sequence"/>
</dbReference>
<dbReference type="AlphaFoldDB" id="A0A151JS53"/>
<feature type="compositionally biased region" description="Low complexity" evidence="1">
    <location>
        <begin position="209"/>
        <end position="225"/>
    </location>
</feature>
<evidence type="ECO:0000313" key="2">
    <source>
        <dbReference type="EMBL" id="KYN30065.1"/>
    </source>
</evidence>
<sequence>MLRNKLSHHAYLAIEDETHETIAKFLESLKKTFGPDRSTYYYRGKLSIAYKKQSEHILDYIGRVKDLVTAIIEGDQSNLNRKLTHVETHLIESYALEAFYKGLPSKYRVELKAEGYTNFTDACAKAITIHKRLEKEEARYKNSRNSHEGNLTNTNGNTQTRILQRDNHHGPTDNTNTFDGTRKIYTYCKNFGHLFHECRKRQYHINNPRFDNNNNVNNNNNHNNNSPLTPSKTGNQFEASANGTPEARGITWHRQSLPFKDRESVKIPARTNFGFVIRIANPDIKTRYLPRLRIYDGVFARDSIATCINDKAYVRIINTLEFEIEVLIFTIRLIEIEKISYEPPYNHDTQKQTQQNETTISAEDKASALNHHKDSIESNNADNKNPKLTRKPKEKTSANSLNHITTIRKKNKTSQKPPYKNVPFENAPSHKSTTYIKDNISNYLNISSAESCEMVESKKNNDSKEISKIEEIDNSLINQTNTQTLCNITNEHLSHNGTYRRLPNNNIIATYEFNVTTNRLKDSKTISKTIKTIVMSNHEGSPCSPDVANSHFTLDEPFPPETSKGHAPLTQSLIEKNLRSVRLKIIKIFHLTLIL</sequence>
<keyword evidence="3" id="KW-1185">Reference proteome</keyword>
<feature type="region of interest" description="Disordered" evidence="1">
    <location>
        <begin position="209"/>
        <end position="245"/>
    </location>
</feature>
<feature type="compositionally biased region" description="Polar residues" evidence="1">
    <location>
        <begin position="226"/>
        <end position="243"/>
    </location>
</feature>
<gene>
    <name evidence="2" type="ORF">ALC57_00475</name>
</gene>
<accession>A0A151JS53</accession>
<dbReference type="STRING" id="471704.A0A151JS53"/>
<dbReference type="EMBL" id="KQ978576">
    <property type="protein sequence ID" value="KYN30065.1"/>
    <property type="molecule type" value="Genomic_DNA"/>
</dbReference>
<name>A0A151JS53_9HYME</name>
<evidence type="ECO:0000313" key="3">
    <source>
        <dbReference type="Proteomes" id="UP000078492"/>
    </source>
</evidence>
<evidence type="ECO:0000256" key="1">
    <source>
        <dbReference type="SAM" id="MobiDB-lite"/>
    </source>
</evidence>
<proteinExistence type="predicted"/>
<protein>
    <recommendedName>
        <fullName evidence="4">Retrotransposon gag domain-containing protein</fullName>
    </recommendedName>
</protein>
<feature type="region of interest" description="Disordered" evidence="1">
    <location>
        <begin position="372"/>
        <end position="431"/>
    </location>
</feature>
<reference evidence="2 3" key="1">
    <citation type="submission" date="2015-09" db="EMBL/GenBank/DDBJ databases">
        <title>Trachymyrmex cornetzi WGS genome.</title>
        <authorList>
            <person name="Nygaard S."/>
            <person name="Hu H."/>
            <person name="Boomsma J."/>
            <person name="Zhang G."/>
        </authorList>
    </citation>
    <scope>NUCLEOTIDE SEQUENCE [LARGE SCALE GENOMIC DNA]</scope>
    <source>
        <strain evidence="2">Tcor2-1</strain>
        <tissue evidence="2">Whole body</tissue>
    </source>
</reference>
<organism evidence="2 3">
    <name type="scientific">Trachymyrmex cornetzi</name>
    <dbReference type="NCBI Taxonomy" id="471704"/>
    <lineage>
        <taxon>Eukaryota</taxon>
        <taxon>Metazoa</taxon>
        <taxon>Ecdysozoa</taxon>
        <taxon>Arthropoda</taxon>
        <taxon>Hexapoda</taxon>
        <taxon>Insecta</taxon>
        <taxon>Pterygota</taxon>
        <taxon>Neoptera</taxon>
        <taxon>Endopterygota</taxon>
        <taxon>Hymenoptera</taxon>
        <taxon>Apocrita</taxon>
        <taxon>Aculeata</taxon>
        <taxon>Formicoidea</taxon>
        <taxon>Formicidae</taxon>
        <taxon>Myrmicinae</taxon>
        <taxon>Trachymyrmex</taxon>
    </lineage>
</organism>